<dbReference type="InterPro" id="IPR014440">
    <property type="entry name" value="HCCAis_GSTk"/>
</dbReference>
<dbReference type="FunFam" id="3.40.30.10:FF:000096">
    <property type="entry name" value="Glutathione S-transferase kappa"/>
    <property type="match status" value="1"/>
</dbReference>
<comment type="caution">
    <text evidence="7">The sequence shown here is derived from an EMBL/GenBank/DDBJ whole genome shotgun (WGS) entry which is preliminary data.</text>
</comment>
<gene>
    <name evidence="7" type="ORF">P174DRAFT_388470</name>
</gene>
<dbReference type="GO" id="GO:0005739">
    <property type="term" value="C:mitochondrion"/>
    <property type="evidence" value="ECO:0007669"/>
    <property type="project" value="TreeGrafter"/>
</dbReference>
<organism evidence="7 8">
    <name type="scientific">Aspergillus novofumigatus (strain IBT 16806)</name>
    <dbReference type="NCBI Taxonomy" id="1392255"/>
    <lineage>
        <taxon>Eukaryota</taxon>
        <taxon>Fungi</taxon>
        <taxon>Dikarya</taxon>
        <taxon>Ascomycota</taxon>
        <taxon>Pezizomycotina</taxon>
        <taxon>Eurotiomycetes</taxon>
        <taxon>Eurotiomycetidae</taxon>
        <taxon>Eurotiales</taxon>
        <taxon>Aspergillaceae</taxon>
        <taxon>Aspergillus</taxon>
        <taxon>Aspergillus subgen. Fumigati</taxon>
    </lineage>
</organism>
<dbReference type="AlphaFoldDB" id="A0A2I1C7V8"/>
<dbReference type="Gene3D" id="3.40.30.10">
    <property type="entry name" value="Glutaredoxin"/>
    <property type="match status" value="1"/>
</dbReference>
<dbReference type="VEuPathDB" id="FungiDB:P174DRAFT_388470"/>
<dbReference type="OrthoDB" id="4664297at2759"/>
<evidence type="ECO:0000256" key="4">
    <source>
        <dbReference type="PIRNR" id="PIRNR006386"/>
    </source>
</evidence>
<dbReference type="OMA" id="PFWGFDR"/>
<feature type="active site" description="Nucleophile" evidence="5">
    <location>
        <position position="13"/>
    </location>
</feature>
<dbReference type="STRING" id="1392255.A0A2I1C7V8"/>
<dbReference type="PANTHER" id="PTHR42943:SF13">
    <property type="entry name" value="GLUTATHIONE S-TRANSFERASE KAPPA-RELATED"/>
    <property type="match status" value="1"/>
</dbReference>
<dbReference type="GO" id="GO:0006749">
    <property type="term" value="P:glutathione metabolic process"/>
    <property type="evidence" value="ECO:0007669"/>
    <property type="project" value="TreeGrafter"/>
</dbReference>
<reference evidence="8" key="1">
    <citation type="journal article" date="2018" name="Proc. Natl. Acad. Sci. U.S.A.">
        <title>Linking secondary metabolites to gene clusters through genome sequencing of six diverse Aspergillus species.</title>
        <authorList>
            <person name="Kaerboelling I."/>
            <person name="Vesth T.C."/>
            <person name="Frisvad J.C."/>
            <person name="Nybo J.L."/>
            <person name="Theobald S."/>
            <person name="Kuo A."/>
            <person name="Bowyer P."/>
            <person name="Matsuda Y."/>
            <person name="Mondo S."/>
            <person name="Lyhne E.K."/>
            <person name="Kogle M.E."/>
            <person name="Clum A."/>
            <person name="Lipzen A."/>
            <person name="Salamov A."/>
            <person name="Ngan C.Y."/>
            <person name="Daum C."/>
            <person name="Chiniquy J."/>
            <person name="Barry K."/>
            <person name="LaButti K."/>
            <person name="Haridas S."/>
            <person name="Simmons B.A."/>
            <person name="Magnuson J.K."/>
            <person name="Mortensen U.H."/>
            <person name="Larsen T.O."/>
            <person name="Grigoriev I.V."/>
            <person name="Baker S.E."/>
            <person name="Andersen M.R."/>
        </authorList>
    </citation>
    <scope>NUCLEOTIDE SEQUENCE [LARGE SCALE GENOMIC DNA]</scope>
    <source>
        <strain evidence="8">IBT 16806</strain>
    </source>
</reference>
<dbReference type="InterPro" id="IPR036249">
    <property type="entry name" value="Thioredoxin-like_sf"/>
</dbReference>
<sequence length="242" mass="27360">MGKKIECYLDCVSPYSFYAFTYLQQNAEALASLGVEIEYIPVFLGGINVGSGTLIPTFPATYSCKYSDQQRKQTPWTLPAKAAYSTYDGKRAQKYFGHNFEVPAFFPILSLLPQRALTYIKRQHAHKLVPAFLACFETMWNGQLDISKPENLSKALAKTFSGAEVEEILAAASSPEIKNELTATTERVVKVLGAFGCPWFWVTNGEGKSEPFFGSDRFHFMWDFLELPHEDLRLKVERRAKL</sequence>
<dbReference type="Pfam" id="PF01323">
    <property type="entry name" value="DSBA"/>
    <property type="match status" value="1"/>
</dbReference>
<evidence type="ECO:0000256" key="5">
    <source>
        <dbReference type="PIRSR" id="PIRSR006386-1"/>
    </source>
</evidence>
<evidence type="ECO:0000313" key="7">
    <source>
        <dbReference type="EMBL" id="PKX93661.1"/>
    </source>
</evidence>
<dbReference type="GeneID" id="36530734"/>
<comment type="catalytic activity">
    <reaction evidence="3 4">
        <text>RX + glutathione = an S-substituted glutathione + a halide anion + H(+)</text>
        <dbReference type="Rhea" id="RHEA:16437"/>
        <dbReference type="ChEBI" id="CHEBI:15378"/>
        <dbReference type="ChEBI" id="CHEBI:16042"/>
        <dbReference type="ChEBI" id="CHEBI:17792"/>
        <dbReference type="ChEBI" id="CHEBI:57925"/>
        <dbReference type="ChEBI" id="CHEBI:90779"/>
        <dbReference type="EC" id="2.5.1.18"/>
    </reaction>
</comment>
<dbReference type="InterPro" id="IPR001853">
    <property type="entry name" value="DSBA-like_thioredoxin_dom"/>
</dbReference>
<protein>
    <recommendedName>
        <fullName evidence="4">Glutathione S-transferase kappa</fullName>
        <ecNumber evidence="4">2.5.1.18</ecNumber>
    </recommendedName>
</protein>
<dbReference type="SUPFAM" id="SSF52833">
    <property type="entry name" value="Thioredoxin-like"/>
    <property type="match status" value="1"/>
</dbReference>
<dbReference type="RefSeq" id="XP_024682256.1">
    <property type="nucleotide sequence ID" value="XM_024823409.1"/>
</dbReference>
<evidence type="ECO:0000256" key="3">
    <source>
        <dbReference type="ARBA" id="ARBA00047960"/>
    </source>
</evidence>
<comment type="similarity">
    <text evidence="1 4">Belongs to the GST superfamily. Kappa family.</text>
</comment>
<dbReference type="EMBL" id="MSZS01000004">
    <property type="protein sequence ID" value="PKX93661.1"/>
    <property type="molecule type" value="Genomic_DNA"/>
</dbReference>
<dbReference type="GO" id="GO:0004602">
    <property type="term" value="F:glutathione peroxidase activity"/>
    <property type="evidence" value="ECO:0007669"/>
    <property type="project" value="TreeGrafter"/>
</dbReference>
<keyword evidence="8" id="KW-1185">Reference proteome</keyword>
<dbReference type="PANTHER" id="PTHR42943">
    <property type="entry name" value="GLUTATHIONE S-TRANSFERASE KAPPA"/>
    <property type="match status" value="1"/>
</dbReference>
<evidence type="ECO:0000313" key="8">
    <source>
        <dbReference type="Proteomes" id="UP000234474"/>
    </source>
</evidence>
<dbReference type="InterPro" id="IPR051924">
    <property type="entry name" value="GST_Kappa/NadH"/>
</dbReference>
<name>A0A2I1C7V8_ASPN1</name>
<proteinExistence type="inferred from homology"/>
<evidence type="ECO:0000256" key="1">
    <source>
        <dbReference type="ARBA" id="ARBA00006494"/>
    </source>
</evidence>
<dbReference type="GO" id="GO:0005777">
    <property type="term" value="C:peroxisome"/>
    <property type="evidence" value="ECO:0007669"/>
    <property type="project" value="TreeGrafter"/>
</dbReference>
<dbReference type="GO" id="GO:0004364">
    <property type="term" value="F:glutathione transferase activity"/>
    <property type="evidence" value="ECO:0007669"/>
    <property type="project" value="UniProtKB-UniRule"/>
</dbReference>
<accession>A0A2I1C7V8</accession>
<dbReference type="EC" id="2.5.1.18" evidence="4"/>
<feature type="domain" description="DSBA-like thioredoxin" evidence="6">
    <location>
        <begin position="5"/>
        <end position="224"/>
    </location>
</feature>
<dbReference type="Proteomes" id="UP000234474">
    <property type="component" value="Unassembled WGS sequence"/>
</dbReference>
<evidence type="ECO:0000259" key="6">
    <source>
        <dbReference type="Pfam" id="PF01323"/>
    </source>
</evidence>
<dbReference type="PIRSF" id="PIRSF006386">
    <property type="entry name" value="HCCAis_GSTk"/>
    <property type="match status" value="1"/>
</dbReference>
<evidence type="ECO:0000256" key="2">
    <source>
        <dbReference type="ARBA" id="ARBA00022679"/>
    </source>
</evidence>
<keyword evidence="2 4" id="KW-0808">Transferase</keyword>